<evidence type="ECO:0000259" key="1">
    <source>
        <dbReference type="Pfam" id="PF00085"/>
    </source>
</evidence>
<gene>
    <name evidence="2" type="ORF">ILEXP_LOCUS27633</name>
</gene>
<dbReference type="AlphaFoldDB" id="A0ABC8SVQ5"/>
<organism evidence="2 3">
    <name type="scientific">Ilex paraguariensis</name>
    <name type="common">yerba mate</name>
    <dbReference type="NCBI Taxonomy" id="185542"/>
    <lineage>
        <taxon>Eukaryota</taxon>
        <taxon>Viridiplantae</taxon>
        <taxon>Streptophyta</taxon>
        <taxon>Embryophyta</taxon>
        <taxon>Tracheophyta</taxon>
        <taxon>Spermatophyta</taxon>
        <taxon>Magnoliopsida</taxon>
        <taxon>eudicotyledons</taxon>
        <taxon>Gunneridae</taxon>
        <taxon>Pentapetalae</taxon>
        <taxon>asterids</taxon>
        <taxon>campanulids</taxon>
        <taxon>Aquifoliales</taxon>
        <taxon>Aquifoliaceae</taxon>
        <taxon>Ilex</taxon>
    </lineage>
</organism>
<dbReference type="SUPFAM" id="SSF52833">
    <property type="entry name" value="Thioredoxin-like"/>
    <property type="match status" value="1"/>
</dbReference>
<accession>A0ABC8SVQ5</accession>
<evidence type="ECO:0000313" key="3">
    <source>
        <dbReference type="Proteomes" id="UP001642360"/>
    </source>
</evidence>
<dbReference type="Gene3D" id="3.40.30.10">
    <property type="entry name" value="Glutaredoxin"/>
    <property type="match status" value="1"/>
</dbReference>
<dbReference type="PANTHER" id="PTHR45815">
    <property type="entry name" value="PROTEIN DISULFIDE-ISOMERASE A6"/>
    <property type="match status" value="1"/>
</dbReference>
<dbReference type="InterPro" id="IPR035979">
    <property type="entry name" value="RBD_domain_sf"/>
</dbReference>
<protein>
    <recommendedName>
        <fullName evidence="1">Thioredoxin domain-containing protein</fullName>
    </recommendedName>
</protein>
<dbReference type="Proteomes" id="UP001642360">
    <property type="component" value="Unassembled WGS sequence"/>
</dbReference>
<name>A0ABC8SVQ5_9AQUA</name>
<keyword evidence="3" id="KW-1185">Reference proteome</keyword>
<sequence>MNSLRLLRKSSTPCSKRLTLASIINPSATLLLVPSSTPRDAPISTKSHNFSTSTTSIRQQSKSLDWVSGNYGVLTRNFHVGGGSLNFRASEVLSQAELAFASFSDEDKSSGASGAVDDGLEISKLGISGEIVQALAKKGITKLFPIYVDELWKLLSDKDAYRNLFLSLDLVKTQNKLFLIGRAYHIGCKLIIRVNVIEIVYYSRCGHCKKLAPEWKKAANKLKGKVKLGHVDCDAEKVVLEYADVESATKARTGLNGRKFGGNPVVAVFYPENKFSEGDYDG</sequence>
<dbReference type="EMBL" id="CAUOFW020003276">
    <property type="protein sequence ID" value="CAK9158968.1"/>
    <property type="molecule type" value="Genomic_DNA"/>
</dbReference>
<dbReference type="SUPFAM" id="SSF54928">
    <property type="entry name" value="RNA-binding domain, RBD"/>
    <property type="match status" value="1"/>
</dbReference>
<dbReference type="PANTHER" id="PTHR45815:SF3">
    <property type="entry name" value="PROTEIN DISULFIDE-ISOMERASE A6"/>
    <property type="match status" value="1"/>
</dbReference>
<reference evidence="2 3" key="1">
    <citation type="submission" date="2024-02" db="EMBL/GenBank/DDBJ databases">
        <authorList>
            <person name="Vignale AGUSTIN F."/>
            <person name="Sosa J E."/>
            <person name="Modenutti C."/>
        </authorList>
    </citation>
    <scope>NUCLEOTIDE SEQUENCE [LARGE SCALE GENOMIC DNA]</scope>
</reference>
<proteinExistence type="predicted"/>
<dbReference type="Pfam" id="PF00085">
    <property type="entry name" value="Thioredoxin"/>
    <property type="match status" value="1"/>
</dbReference>
<feature type="domain" description="Thioredoxin" evidence="1">
    <location>
        <begin position="201"/>
        <end position="247"/>
    </location>
</feature>
<dbReference type="InterPro" id="IPR036249">
    <property type="entry name" value="Thioredoxin-like_sf"/>
</dbReference>
<evidence type="ECO:0000313" key="2">
    <source>
        <dbReference type="EMBL" id="CAK9158968.1"/>
    </source>
</evidence>
<comment type="caution">
    <text evidence="2">The sequence shown here is derived from an EMBL/GenBank/DDBJ whole genome shotgun (WGS) entry which is preliminary data.</text>
</comment>
<dbReference type="InterPro" id="IPR013766">
    <property type="entry name" value="Thioredoxin_domain"/>
</dbReference>